<evidence type="ECO:0000256" key="2">
    <source>
        <dbReference type="PROSITE-ProRule" id="PRU00169"/>
    </source>
</evidence>
<evidence type="ECO:0000313" key="6">
    <source>
        <dbReference type="Proteomes" id="UP000190092"/>
    </source>
</evidence>
<dbReference type="SMART" id="SM00448">
    <property type="entry name" value="REC"/>
    <property type="match status" value="1"/>
</dbReference>
<dbReference type="InterPro" id="IPR011006">
    <property type="entry name" value="CheY-like_superfamily"/>
</dbReference>
<keyword evidence="6" id="KW-1185">Reference proteome</keyword>
<dbReference type="Gene3D" id="3.40.50.2300">
    <property type="match status" value="1"/>
</dbReference>
<evidence type="ECO:0000259" key="3">
    <source>
        <dbReference type="PROSITE" id="PS50110"/>
    </source>
</evidence>
<dbReference type="PROSITE" id="PS50110">
    <property type="entry name" value="RESPONSE_REGULATORY"/>
    <property type="match status" value="1"/>
</dbReference>
<name>A0A1T4K8Y9_9HYPH</name>
<sequence>MLRTLIVDDEPLARQEMRRLLSAHPDLEIVGEAETAAEAVSAIERLHPQLVFLDIDLGFGNGFDVLAALPEPPVVVFVTAYAEYAVEAFAVDAVDYLLKPVDPARLAESLTRVRRQLAVAESARNGATVIELKTPKRSLLVPPDEIVALRAEDDFTRVFVADQSSVLIWRTLGHFESRLPSPPFQRLSRSLIINRDRLKDIESVSRSATRIRLEGLVEPLLLGRTAATRLRDVLANEGRPVSP</sequence>
<protein>
    <submittedName>
        <fullName evidence="5">Two component transcriptional regulator, LytTR family</fullName>
    </submittedName>
</protein>
<dbReference type="GO" id="GO:0005829">
    <property type="term" value="C:cytosol"/>
    <property type="evidence" value="ECO:0007669"/>
    <property type="project" value="TreeGrafter"/>
</dbReference>
<evidence type="ECO:0000313" key="5">
    <source>
        <dbReference type="EMBL" id="SJZ38807.1"/>
    </source>
</evidence>
<dbReference type="InterPro" id="IPR039420">
    <property type="entry name" value="WalR-like"/>
</dbReference>
<dbReference type="Gene3D" id="2.40.50.1020">
    <property type="entry name" value="LytTr DNA-binding domain"/>
    <property type="match status" value="1"/>
</dbReference>
<gene>
    <name evidence="5" type="ORF">SAMN02745126_00807</name>
</gene>
<dbReference type="SMART" id="SM00850">
    <property type="entry name" value="LytTR"/>
    <property type="match status" value="1"/>
</dbReference>
<dbReference type="InterPro" id="IPR001789">
    <property type="entry name" value="Sig_transdc_resp-reg_receiver"/>
</dbReference>
<feature type="domain" description="HTH LytTR-type" evidence="4">
    <location>
        <begin position="130"/>
        <end position="236"/>
    </location>
</feature>
<dbReference type="PANTHER" id="PTHR48111:SF69">
    <property type="entry name" value="RESPONSE REGULATOR RECEIVER"/>
    <property type="match status" value="1"/>
</dbReference>
<dbReference type="Pfam" id="PF04397">
    <property type="entry name" value="LytTR"/>
    <property type="match status" value="1"/>
</dbReference>
<keyword evidence="1" id="KW-0238">DNA-binding</keyword>
<accession>A0A1T4K8Y9</accession>
<dbReference type="Pfam" id="PF00072">
    <property type="entry name" value="Response_reg"/>
    <property type="match status" value="1"/>
</dbReference>
<dbReference type="AlphaFoldDB" id="A0A1T4K8Y9"/>
<proteinExistence type="predicted"/>
<dbReference type="PROSITE" id="PS50930">
    <property type="entry name" value="HTH_LYTTR"/>
    <property type="match status" value="1"/>
</dbReference>
<dbReference type="EMBL" id="FUWJ01000001">
    <property type="protein sequence ID" value="SJZ38807.1"/>
    <property type="molecule type" value="Genomic_DNA"/>
</dbReference>
<dbReference type="InterPro" id="IPR007492">
    <property type="entry name" value="LytTR_DNA-bd_dom"/>
</dbReference>
<dbReference type="Proteomes" id="UP000190092">
    <property type="component" value="Unassembled WGS sequence"/>
</dbReference>
<organism evidence="5 6">
    <name type="scientific">Enhydrobacter aerosaccus</name>
    <dbReference type="NCBI Taxonomy" id="225324"/>
    <lineage>
        <taxon>Bacteria</taxon>
        <taxon>Pseudomonadati</taxon>
        <taxon>Pseudomonadota</taxon>
        <taxon>Alphaproteobacteria</taxon>
        <taxon>Hyphomicrobiales</taxon>
        <taxon>Enhydrobacter</taxon>
    </lineage>
</organism>
<evidence type="ECO:0000259" key="4">
    <source>
        <dbReference type="PROSITE" id="PS50930"/>
    </source>
</evidence>
<reference evidence="6" key="1">
    <citation type="submission" date="2017-02" db="EMBL/GenBank/DDBJ databases">
        <authorList>
            <person name="Varghese N."/>
            <person name="Submissions S."/>
        </authorList>
    </citation>
    <scope>NUCLEOTIDE SEQUENCE [LARGE SCALE GENOMIC DNA]</scope>
    <source>
        <strain evidence="6">ATCC 27094</strain>
    </source>
</reference>
<evidence type="ECO:0000256" key="1">
    <source>
        <dbReference type="ARBA" id="ARBA00023125"/>
    </source>
</evidence>
<dbReference type="GO" id="GO:0000156">
    <property type="term" value="F:phosphorelay response regulator activity"/>
    <property type="evidence" value="ECO:0007669"/>
    <property type="project" value="TreeGrafter"/>
</dbReference>
<dbReference type="STRING" id="225324.SAMN02745126_00807"/>
<dbReference type="GO" id="GO:0006355">
    <property type="term" value="P:regulation of DNA-templated transcription"/>
    <property type="evidence" value="ECO:0007669"/>
    <property type="project" value="TreeGrafter"/>
</dbReference>
<dbReference type="GO" id="GO:0000976">
    <property type="term" value="F:transcription cis-regulatory region binding"/>
    <property type="evidence" value="ECO:0007669"/>
    <property type="project" value="TreeGrafter"/>
</dbReference>
<dbReference type="PANTHER" id="PTHR48111">
    <property type="entry name" value="REGULATOR OF RPOS"/>
    <property type="match status" value="1"/>
</dbReference>
<feature type="modified residue" description="4-aspartylphosphate" evidence="2">
    <location>
        <position position="54"/>
    </location>
</feature>
<keyword evidence="2" id="KW-0597">Phosphoprotein</keyword>
<dbReference type="OrthoDB" id="9786101at2"/>
<dbReference type="GO" id="GO:0032993">
    <property type="term" value="C:protein-DNA complex"/>
    <property type="evidence" value="ECO:0007669"/>
    <property type="project" value="TreeGrafter"/>
</dbReference>
<dbReference type="SUPFAM" id="SSF52172">
    <property type="entry name" value="CheY-like"/>
    <property type="match status" value="1"/>
</dbReference>
<feature type="domain" description="Response regulatory" evidence="3">
    <location>
        <begin position="3"/>
        <end position="114"/>
    </location>
</feature>
<dbReference type="RefSeq" id="WP_085932499.1">
    <property type="nucleotide sequence ID" value="NZ_FUWJ01000001.1"/>
</dbReference>